<name>A0ABX0STY7_9PSEU</name>
<comment type="caution">
    <text evidence="1">The sequence shown here is derived from an EMBL/GenBank/DDBJ whole genome shotgun (WGS) entry which is preliminary data.</text>
</comment>
<evidence type="ECO:0008006" key="3">
    <source>
        <dbReference type="Google" id="ProtNLM"/>
    </source>
</evidence>
<dbReference type="Proteomes" id="UP000754495">
    <property type="component" value="Unassembled WGS sequence"/>
</dbReference>
<dbReference type="EMBL" id="JAANOU010000001">
    <property type="protein sequence ID" value="NIH79094.1"/>
    <property type="molecule type" value="Genomic_DNA"/>
</dbReference>
<proteinExistence type="predicted"/>
<accession>A0ABX0STY7</accession>
<gene>
    <name evidence="1" type="ORF">FHX46_001624</name>
</gene>
<evidence type="ECO:0000313" key="2">
    <source>
        <dbReference type="Proteomes" id="UP000754495"/>
    </source>
</evidence>
<evidence type="ECO:0000313" key="1">
    <source>
        <dbReference type="EMBL" id="NIH79094.1"/>
    </source>
</evidence>
<reference evidence="1 2" key="1">
    <citation type="submission" date="2020-03" db="EMBL/GenBank/DDBJ databases">
        <title>Sequencing the genomes of 1000 actinobacteria strains.</title>
        <authorList>
            <person name="Klenk H.-P."/>
        </authorList>
    </citation>
    <scope>NUCLEOTIDE SEQUENCE [LARGE SCALE GENOMIC DNA]</scope>
    <source>
        <strain evidence="1 2">DSM 45668</strain>
    </source>
</reference>
<protein>
    <recommendedName>
        <fullName evidence="3">Secreted protein</fullName>
    </recommendedName>
</protein>
<keyword evidence="2" id="KW-1185">Reference proteome</keyword>
<sequence length="71" mass="8504">MVAPMMLLVVLLCCVGALILAAAGYDRRFRRAGRRNGFWEQVTEHRRDLHATRHVRNWICDDKWMRVRRRP</sequence>
<organism evidence="1 2">
    <name type="scientific">Amycolatopsis viridis</name>
    <dbReference type="NCBI Taxonomy" id="185678"/>
    <lineage>
        <taxon>Bacteria</taxon>
        <taxon>Bacillati</taxon>
        <taxon>Actinomycetota</taxon>
        <taxon>Actinomycetes</taxon>
        <taxon>Pseudonocardiales</taxon>
        <taxon>Pseudonocardiaceae</taxon>
        <taxon>Amycolatopsis</taxon>
    </lineage>
</organism>
<dbReference type="RefSeq" id="WP_167112072.1">
    <property type="nucleotide sequence ID" value="NZ_JAANOU010000001.1"/>
</dbReference>